<dbReference type="EMBL" id="JACHJQ010000004">
    <property type="protein sequence ID" value="MBB4907840.1"/>
    <property type="molecule type" value="Genomic_DNA"/>
</dbReference>
<evidence type="ECO:0000256" key="1">
    <source>
        <dbReference type="SAM" id="MobiDB-lite"/>
    </source>
</evidence>
<comment type="caution">
    <text evidence="2">The sequence shown here is derived from an EMBL/GenBank/DDBJ whole genome shotgun (WGS) entry which is preliminary data.</text>
</comment>
<dbReference type="RefSeq" id="WP_184812518.1">
    <property type="nucleotide sequence ID" value="NZ_JACHJQ010000004.1"/>
</dbReference>
<organism evidence="2 3">
    <name type="scientific">Actinophytocola algeriensis</name>
    <dbReference type="NCBI Taxonomy" id="1768010"/>
    <lineage>
        <taxon>Bacteria</taxon>
        <taxon>Bacillati</taxon>
        <taxon>Actinomycetota</taxon>
        <taxon>Actinomycetes</taxon>
        <taxon>Pseudonocardiales</taxon>
        <taxon>Pseudonocardiaceae</taxon>
    </lineage>
</organism>
<sequence length="108" mass="10726">MDSGDDAGQYTIDLADFEQVGAPAERPSGSVSVTDHGAVAGDGQDDVAAFRDGAGTFVAQAQTAGSVAIPNVTATDVGAAGTYNCGGLQVTGSGNSGWDSRWEGCGWP</sequence>
<keyword evidence="3" id="KW-1185">Reference proteome</keyword>
<protein>
    <submittedName>
        <fullName evidence="2">Uncharacterized protein</fullName>
    </submittedName>
</protein>
<name>A0A7W7Q6B2_9PSEU</name>
<evidence type="ECO:0000313" key="3">
    <source>
        <dbReference type="Proteomes" id="UP000520767"/>
    </source>
</evidence>
<accession>A0A7W7Q6B2</accession>
<proteinExistence type="predicted"/>
<dbReference type="AlphaFoldDB" id="A0A7W7Q6B2"/>
<feature type="region of interest" description="Disordered" evidence="1">
    <location>
        <begin position="19"/>
        <end position="44"/>
    </location>
</feature>
<reference evidence="2 3" key="1">
    <citation type="submission" date="2020-08" db="EMBL/GenBank/DDBJ databases">
        <title>Genomic Encyclopedia of Type Strains, Phase III (KMG-III): the genomes of soil and plant-associated and newly described type strains.</title>
        <authorList>
            <person name="Whitman W."/>
        </authorList>
    </citation>
    <scope>NUCLEOTIDE SEQUENCE [LARGE SCALE GENOMIC DNA]</scope>
    <source>
        <strain evidence="2 3">CECT 8960</strain>
    </source>
</reference>
<gene>
    <name evidence="2" type="ORF">FHR82_004082</name>
</gene>
<dbReference type="Proteomes" id="UP000520767">
    <property type="component" value="Unassembled WGS sequence"/>
</dbReference>
<evidence type="ECO:0000313" key="2">
    <source>
        <dbReference type="EMBL" id="MBB4907840.1"/>
    </source>
</evidence>